<comment type="function">
    <text evidence="7">Component of the MICOS complex, a large protein complex of the mitochondrial inner membrane that plays crucial roles in the maintenance of crista junctions, inner membrane architecture, and formation of contact sites to the outer membrane.</text>
</comment>
<protein>
    <recommendedName>
        <fullName evidence="7">MICOS complex subunit</fullName>
    </recommendedName>
</protein>
<sequence>MSSAYVLRHQPWPHLRRTHFHRYVQALSPVPQLLDTRRPSMERTLDLPPVATSGSLSGNAQKELLVVGLIAMAPSRPSLFPLVPAIPGPNIPKTGLSKPLPQPVHGLAAKCGGVAPLPFILLSQIRQLIATPATLSLLAVHVYADSAENKSSEKNLLKIDELSLYTSPSPKSKYVEDPESQLEQTISHLRHSLEPYAAWVQDCTGKAMPKVEKACEYVKESYEIIKAPPPGFYPRLGVIGFAGIVGLFLARGSKIKRLVYPISFVGIGTAVYYPQQTVAVAKVTGFRLYDWSLQAYISLESLWKDSSKKKKSAKASSKSNAESDKELKVQEERAVK</sequence>
<keyword evidence="5 7" id="KW-0496">Mitochondrion</keyword>
<gene>
    <name evidence="9" type="primary">APOO</name>
    <name evidence="9" type="ORF">L345_14151</name>
</gene>
<dbReference type="GO" id="GO:0061617">
    <property type="term" value="C:MICOS complex"/>
    <property type="evidence" value="ECO:0007669"/>
    <property type="project" value="UniProtKB-UniRule"/>
</dbReference>
<dbReference type="OrthoDB" id="9421762at2759"/>
<evidence type="ECO:0000256" key="5">
    <source>
        <dbReference type="ARBA" id="ARBA00023128"/>
    </source>
</evidence>
<evidence type="ECO:0000256" key="1">
    <source>
        <dbReference type="ARBA" id="ARBA00004325"/>
    </source>
</evidence>
<feature type="region of interest" description="Disordered" evidence="8">
    <location>
        <begin position="305"/>
        <end position="336"/>
    </location>
</feature>
<proteinExistence type="inferred from homology"/>
<evidence type="ECO:0000256" key="4">
    <source>
        <dbReference type="ARBA" id="ARBA00022989"/>
    </source>
</evidence>
<comment type="subcellular location">
    <subcellularLocation>
        <location evidence="7">Mitochondrion inner membrane</location>
    </subcellularLocation>
    <subcellularLocation>
        <location evidence="1">Mitochondrion membrane</location>
    </subcellularLocation>
</comment>
<keyword evidence="4 7" id="KW-1133">Transmembrane helix</keyword>
<evidence type="ECO:0000256" key="2">
    <source>
        <dbReference type="ARBA" id="ARBA00010904"/>
    </source>
</evidence>
<evidence type="ECO:0000256" key="6">
    <source>
        <dbReference type="ARBA" id="ARBA00023136"/>
    </source>
</evidence>
<feature type="compositionally biased region" description="Basic and acidic residues" evidence="8">
    <location>
        <begin position="321"/>
        <end position="336"/>
    </location>
</feature>
<evidence type="ECO:0000256" key="3">
    <source>
        <dbReference type="ARBA" id="ARBA00022692"/>
    </source>
</evidence>
<evidence type="ECO:0000256" key="8">
    <source>
        <dbReference type="SAM" id="MobiDB-lite"/>
    </source>
</evidence>
<reference evidence="9 10" key="1">
    <citation type="journal article" date="2013" name="Proc. Natl. Acad. Sci. U.S.A.">
        <title>The king cobra genome reveals dynamic gene evolution and adaptation in the snake venom system.</title>
        <authorList>
            <person name="Vonk F.J."/>
            <person name="Casewell N.R."/>
            <person name="Henkel C.V."/>
            <person name="Heimberg A.M."/>
            <person name="Jansen H.J."/>
            <person name="McCleary R.J."/>
            <person name="Kerkkamp H.M."/>
            <person name="Vos R.A."/>
            <person name="Guerreiro I."/>
            <person name="Calvete J.J."/>
            <person name="Wuster W."/>
            <person name="Woods A.E."/>
            <person name="Logan J.M."/>
            <person name="Harrison R.A."/>
            <person name="Castoe T.A."/>
            <person name="de Koning A.P."/>
            <person name="Pollock D.D."/>
            <person name="Yandell M."/>
            <person name="Calderon D."/>
            <person name="Renjifo C."/>
            <person name="Currier R.B."/>
            <person name="Salgado D."/>
            <person name="Pla D."/>
            <person name="Sanz L."/>
            <person name="Hyder A.S."/>
            <person name="Ribeiro J.M."/>
            <person name="Arntzen J.W."/>
            <person name="van den Thillart G.E."/>
            <person name="Boetzer M."/>
            <person name="Pirovano W."/>
            <person name="Dirks R.P."/>
            <person name="Spaink H.P."/>
            <person name="Duboule D."/>
            <person name="McGlinn E."/>
            <person name="Kini R.M."/>
            <person name="Richardson M.K."/>
        </authorList>
    </citation>
    <scope>NUCLEOTIDE SEQUENCE</scope>
    <source>
        <tissue evidence="9">Blood</tissue>
    </source>
</reference>
<evidence type="ECO:0000313" key="10">
    <source>
        <dbReference type="Proteomes" id="UP000018936"/>
    </source>
</evidence>
<comment type="caution">
    <text evidence="9">The sequence shown here is derived from an EMBL/GenBank/DDBJ whole genome shotgun (WGS) entry which is preliminary data.</text>
</comment>
<comment type="subunit">
    <text evidence="7">Component of the mitochondrial contact site and cristae organizing system (MICOS) complex.</text>
</comment>
<dbReference type="Proteomes" id="UP000018936">
    <property type="component" value="Unassembled WGS sequence"/>
</dbReference>
<keyword evidence="7" id="KW-0999">Mitochondrion inner membrane</keyword>
<name>V8NDF4_OPHHA</name>
<dbReference type="InterPro" id="IPR033182">
    <property type="entry name" value="MIC26/MIC27_animal"/>
</dbReference>
<accession>V8NDF4</accession>
<dbReference type="PANTHER" id="PTHR14564">
    <property type="entry name" value="MICOS COMPLEX SUBUNIT MIC26 / MIC27 FAMILY MEMBER"/>
    <property type="match status" value="1"/>
</dbReference>
<feature type="non-terminal residue" evidence="9">
    <location>
        <position position="1"/>
    </location>
</feature>
<keyword evidence="10" id="KW-1185">Reference proteome</keyword>
<dbReference type="EMBL" id="AZIM01004951">
    <property type="protein sequence ID" value="ETE60110.1"/>
    <property type="molecule type" value="Genomic_DNA"/>
</dbReference>
<dbReference type="InterPro" id="IPR019166">
    <property type="entry name" value="MIC26/MIC27"/>
</dbReference>
<feature type="transmembrane region" description="Helical" evidence="7">
    <location>
        <begin position="232"/>
        <end position="250"/>
    </location>
</feature>
<keyword evidence="3 7" id="KW-0812">Transmembrane</keyword>
<dbReference type="Pfam" id="PF09769">
    <property type="entry name" value="ApoO"/>
    <property type="match status" value="1"/>
</dbReference>
<keyword evidence="6 7" id="KW-0472">Membrane</keyword>
<dbReference type="AlphaFoldDB" id="V8NDF4"/>
<organism evidence="9 10">
    <name type="scientific">Ophiophagus hannah</name>
    <name type="common">King cobra</name>
    <name type="synonym">Naja hannah</name>
    <dbReference type="NCBI Taxonomy" id="8665"/>
    <lineage>
        <taxon>Eukaryota</taxon>
        <taxon>Metazoa</taxon>
        <taxon>Chordata</taxon>
        <taxon>Craniata</taxon>
        <taxon>Vertebrata</taxon>
        <taxon>Euteleostomi</taxon>
        <taxon>Lepidosauria</taxon>
        <taxon>Squamata</taxon>
        <taxon>Bifurcata</taxon>
        <taxon>Unidentata</taxon>
        <taxon>Episquamata</taxon>
        <taxon>Toxicofera</taxon>
        <taxon>Serpentes</taxon>
        <taxon>Colubroidea</taxon>
        <taxon>Elapidae</taxon>
        <taxon>Elapinae</taxon>
        <taxon>Ophiophagus</taxon>
    </lineage>
</organism>
<keyword evidence="9" id="KW-0449">Lipoprotein</keyword>
<evidence type="ECO:0000313" key="9">
    <source>
        <dbReference type="EMBL" id="ETE60110.1"/>
    </source>
</evidence>
<evidence type="ECO:0000256" key="7">
    <source>
        <dbReference type="RuleBase" id="RU363021"/>
    </source>
</evidence>
<dbReference type="GO" id="GO:0042407">
    <property type="term" value="P:cristae formation"/>
    <property type="evidence" value="ECO:0007669"/>
    <property type="project" value="InterPro"/>
</dbReference>
<comment type="similarity">
    <text evidence="2">Belongs to the apolipoprotein O/MICOS complex subunit Mic27 family.</text>
</comment>